<sequence>MYGKYKLRDLNISVRGLRIWSEFEDFYRYRRVLENSEIEKIISKDSEIIINPIEPVNLPKGITNYLFIDFEKPIVIEPDSTTEVFTTFPIEIGVFVCKDETLEDIDIFSFVKPKYALYGDPKGGKIARYWKTRFFGKIPQLDPLEMGVMKLRIYNLTNSWCEVSKAVFDVYGMKIYYNEKLVSSIAEMKIHSKKVAETNFIDEPLFKGMEKAVELYVARKIPIMSLKMTMEWGI</sequence>
<evidence type="ECO:0000313" key="1">
    <source>
        <dbReference type="EMBL" id="HEH34604.1"/>
    </source>
</evidence>
<dbReference type="Pfam" id="PF04254">
    <property type="entry name" value="DUF432"/>
    <property type="match status" value="1"/>
</dbReference>
<accession>A0A7J2THH2</accession>
<dbReference type="PIRSF" id="PIRSF019202">
    <property type="entry name" value="UCP019202"/>
    <property type="match status" value="1"/>
</dbReference>
<proteinExistence type="predicted"/>
<dbReference type="InterPro" id="IPR007366">
    <property type="entry name" value="DUF432"/>
</dbReference>
<gene>
    <name evidence="1" type="ORF">ENP88_00300</name>
</gene>
<comment type="caution">
    <text evidence="1">The sequence shown here is derived from an EMBL/GenBank/DDBJ whole genome shotgun (WGS) entry which is preliminary data.</text>
</comment>
<dbReference type="AlphaFoldDB" id="A0A7J2THH2"/>
<organism evidence="1">
    <name type="scientific">Archaeoglobus fulgidus</name>
    <dbReference type="NCBI Taxonomy" id="2234"/>
    <lineage>
        <taxon>Archaea</taxon>
        <taxon>Methanobacteriati</taxon>
        <taxon>Methanobacteriota</taxon>
        <taxon>Archaeoglobi</taxon>
        <taxon>Archaeoglobales</taxon>
        <taxon>Archaeoglobaceae</taxon>
        <taxon>Archaeoglobus</taxon>
    </lineage>
</organism>
<name>A0A7J2THH2_ARCFL</name>
<dbReference type="EMBL" id="DSLA01000008">
    <property type="protein sequence ID" value="HEH34604.1"/>
    <property type="molecule type" value="Genomic_DNA"/>
</dbReference>
<reference evidence="1" key="1">
    <citation type="journal article" date="2020" name="mSystems">
        <title>Genome- and Community-Level Interaction Insights into Carbon Utilization and Element Cycling Functions of Hydrothermarchaeota in Hydrothermal Sediment.</title>
        <authorList>
            <person name="Zhou Z."/>
            <person name="Liu Y."/>
            <person name="Xu W."/>
            <person name="Pan J."/>
            <person name="Luo Z.H."/>
            <person name="Li M."/>
        </authorList>
    </citation>
    <scope>NUCLEOTIDE SEQUENCE [LARGE SCALE GENOMIC DNA]</scope>
    <source>
        <strain evidence="1">SpSt-26</strain>
    </source>
</reference>
<protein>
    <submittedName>
        <fullName evidence="1">DUF432 domain-containing protein</fullName>
    </submittedName>
</protein>